<gene>
    <name evidence="2" type="ORF">DPMN_008857</name>
</gene>
<reference evidence="2" key="1">
    <citation type="journal article" date="2019" name="bioRxiv">
        <title>The Genome of the Zebra Mussel, Dreissena polymorpha: A Resource for Invasive Species Research.</title>
        <authorList>
            <person name="McCartney M.A."/>
            <person name="Auch B."/>
            <person name="Kono T."/>
            <person name="Mallez S."/>
            <person name="Zhang Y."/>
            <person name="Obille A."/>
            <person name="Becker A."/>
            <person name="Abrahante J.E."/>
            <person name="Garbe J."/>
            <person name="Badalamenti J.P."/>
            <person name="Herman A."/>
            <person name="Mangelson H."/>
            <person name="Liachko I."/>
            <person name="Sullivan S."/>
            <person name="Sone E.D."/>
            <person name="Koren S."/>
            <person name="Silverstein K.A.T."/>
            <person name="Beckman K.B."/>
            <person name="Gohl D.M."/>
        </authorList>
    </citation>
    <scope>NUCLEOTIDE SEQUENCE</scope>
    <source>
        <strain evidence="2">Duluth1</strain>
        <tissue evidence="2">Whole animal</tissue>
    </source>
</reference>
<organism evidence="2 3">
    <name type="scientific">Dreissena polymorpha</name>
    <name type="common">Zebra mussel</name>
    <name type="synonym">Mytilus polymorpha</name>
    <dbReference type="NCBI Taxonomy" id="45954"/>
    <lineage>
        <taxon>Eukaryota</taxon>
        <taxon>Metazoa</taxon>
        <taxon>Spiralia</taxon>
        <taxon>Lophotrochozoa</taxon>
        <taxon>Mollusca</taxon>
        <taxon>Bivalvia</taxon>
        <taxon>Autobranchia</taxon>
        <taxon>Heteroconchia</taxon>
        <taxon>Euheterodonta</taxon>
        <taxon>Imparidentia</taxon>
        <taxon>Neoheterodontei</taxon>
        <taxon>Myida</taxon>
        <taxon>Dreissenoidea</taxon>
        <taxon>Dreissenidae</taxon>
        <taxon>Dreissena</taxon>
    </lineage>
</organism>
<keyword evidence="3" id="KW-1185">Reference proteome</keyword>
<accession>A0A9D4MYK4</accession>
<evidence type="ECO:0000259" key="1">
    <source>
        <dbReference type="Pfam" id="PF00651"/>
    </source>
</evidence>
<reference evidence="2" key="2">
    <citation type="submission" date="2020-11" db="EMBL/GenBank/DDBJ databases">
        <authorList>
            <person name="McCartney M.A."/>
            <person name="Auch B."/>
            <person name="Kono T."/>
            <person name="Mallez S."/>
            <person name="Becker A."/>
            <person name="Gohl D.M."/>
            <person name="Silverstein K.A.T."/>
            <person name="Koren S."/>
            <person name="Bechman K.B."/>
            <person name="Herman A."/>
            <person name="Abrahante J.E."/>
            <person name="Garbe J."/>
        </authorList>
    </citation>
    <scope>NUCLEOTIDE SEQUENCE</scope>
    <source>
        <strain evidence="2">Duluth1</strain>
        <tissue evidence="2">Whole animal</tissue>
    </source>
</reference>
<feature type="domain" description="BTB" evidence="1">
    <location>
        <begin position="6"/>
        <end position="58"/>
    </location>
</feature>
<dbReference type="Gene3D" id="3.30.710.10">
    <property type="entry name" value="Potassium Channel Kv1.1, Chain A"/>
    <property type="match status" value="1"/>
</dbReference>
<proteinExistence type="predicted"/>
<comment type="caution">
    <text evidence="2">The sequence shown here is derived from an EMBL/GenBank/DDBJ whole genome shotgun (WGS) entry which is preliminary data.</text>
</comment>
<evidence type="ECO:0000313" key="2">
    <source>
        <dbReference type="EMBL" id="KAH3884871.1"/>
    </source>
</evidence>
<protein>
    <recommendedName>
        <fullName evidence="1">BTB domain-containing protein</fullName>
    </recommendedName>
</protein>
<dbReference type="EMBL" id="JAIWYP010000001">
    <property type="protein sequence ID" value="KAH3884871.1"/>
    <property type="molecule type" value="Genomic_DNA"/>
</dbReference>
<dbReference type="AlphaFoldDB" id="A0A9D4MYK4"/>
<dbReference type="InterPro" id="IPR000210">
    <property type="entry name" value="BTB/POZ_dom"/>
</dbReference>
<dbReference type="Pfam" id="PF00651">
    <property type="entry name" value="BTB"/>
    <property type="match status" value="1"/>
</dbReference>
<dbReference type="Proteomes" id="UP000828390">
    <property type="component" value="Unassembled WGS sequence"/>
</dbReference>
<evidence type="ECO:0000313" key="3">
    <source>
        <dbReference type="Proteomes" id="UP000828390"/>
    </source>
</evidence>
<name>A0A9D4MYK4_DREPO</name>
<dbReference type="SUPFAM" id="SSF54695">
    <property type="entry name" value="POZ domain"/>
    <property type="match status" value="1"/>
</dbReference>
<dbReference type="InterPro" id="IPR011333">
    <property type="entry name" value="SKP1/BTB/POZ_sf"/>
</dbReference>
<sequence length="66" mass="7691">MSVPLRVEIEDTNPQAFQLVLAYIYTDRIHPCRLHTQQELSCIEVTSLMMDVYRLAQKVEIGNQKL</sequence>